<organism evidence="13 14">
    <name type="scientific">Staurois parvus</name>
    <dbReference type="NCBI Taxonomy" id="386267"/>
    <lineage>
        <taxon>Eukaryota</taxon>
        <taxon>Metazoa</taxon>
        <taxon>Chordata</taxon>
        <taxon>Craniata</taxon>
        <taxon>Vertebrata</taxon>
        <taxon>Euteleostomi</taxon>
        <taxon>Amphibia</taxon>
        <taxon>Batrachia</taxon>
        <taxon>Anura</taxon>
        <taxon>Neobatrachia</taxon>
        <taxon>Ranoidea</taxon>
        <taxon>Ranidae</taxon>
        <taxon>Staurois</taxon>
    </lineage>
</organism>
<sequence length="330" mass="37250">MNFANQSSEDDFTVVGLLNVTDTNIPLFIVFLLIFLVTLVGNLIIITVVIMDQSLQTPMYFFLTNLSFLEIWYTTTIVPKLLANLLLKSNAISFAGCITQLFFFVSFGATECYLLLTMAYDRYIAICKPLYYSTLMDTRTCLQLVAGSWVTGIMTALIPTLLISKLDFCDSRQINHFFCDIPPLLELSCSDIYLTEISIFILSLIVLFGSLVLTLMSYISIVISVLKINSNSGRNKSFSTCGAHLTVVLLYYGTMIFMYVRPHSNYSSDMKKFVSVFYTVITPGLNPIIYSLRNKEVRGSLKKIVRRMLPQLQGTAKKNLPVHKNISCIF</sequence>
<keyword evidence="6 10" id="KW-0297">G-protein coupled receptor</keyword>
<feature type="transmembrane region" description="Helical" evidence="11">
    <location>
        <begin position="272"/>
        <end position="292"/>
    </location>
</feature>
<feature type="transmembrane region" description="Helical" evidence="11">
    <location>
        <begin position="25"/>
        <end position="48"/>
    </location>
</feature>
<keyword evidence="11" id="KW-0716">Sensory transduction</keyword>
<evidence type="ECO:0000256" key="2">
    <source>
        <dbReference type="ARBA" id="ARBA00022475"/>
    </source>
</evidence>
<evidence type="ECO:0000259" key="12">
    <source>
        <dbReference type="PROSITE" id="PS50262"/>
    </source>
</evidence>
<feature type="transmembrane region" description="Helical" evidence="11">
    <location>
        <begin position="238"/>
        <end position="260"/>
    </location>
</feature>
<evidence type="ECO:0000256" key="1">
    <source>
        <dbReference type="ARBA" id="ARBA00004651"/>
    </source>
</evidence>
<evidence type="ECO:0000256" key="4">
    <source>
        <dbReference type="ARBA" id="ARBA00022725"/>
    </source>
</evidence>
<keyword evidence="5 11" id="KW-1133">Transmembrane helix</keyword>
<feature type="domain" description="G-protein coupled receptors family 1 profile" evidence="12">
    <location>
        <begin position="41"/>
        <end position="290"/>
    </location>
</feature>
<keyword evidence="14" id="KW-1185">Reference proteome</keyword>
<evidence type="ECO:0000256" key="8">
    <source>
        <dbReference type="ARBA" id="ARBA00023170"/>
    </source>
</evidence>
<protein>
    <recommendedName>
        <fullName evidence="11">Olfactory receptor</fullName>
    </recommendedName>
</protein>
<dbReference type="InterPro" id="IPR017452">
    <property type="entry name" value="GPCR_Rhodpsn_7TM"/>
</dbReference>
<evidence type="ECO:0000256" key="10">
    <source>
        <dbReference type="RuleBase" id="RU000688"/>
    </source>
</evidence>
<dbReference type="PRINTS" id="PR00237">
    <property type="entry name" value="GPCRRHODOPSN"/>
</dbReference>
<dbReference type="SUPFAM" id="SSF81321">
    <property type="entry name" value="Family A G protein-coupled receptor-like"/>
    <property type="match status" value="1"/>
</dbReference>
<proteinExistence type="inferred from homology"/>
<dbReference type="PROSITE" id="PS50262">
    <property type="entry name" value="G_PROTEIN_RECEP_F1_2"/>
    <property type="match status" value="1"/>
</dbReference>
<accession>A0ABN9G9S4</accession>
<keyword evidence="2 11" id="KW-1003">Cell membrane</keyword>
<dbReference type="Proteomes" id="UP001162483">
    <property type="component" value="Unassembled WGS sequence"/>
</dbReference>
<feature type="transmembrane region" description="Helical" evidence="11">
    <location>
        <begin position="91"/>
        <end position="120"/>
    </location>
</feature>
<evidence type="ECO:0000256" key="3">
    <source>
        <dbReference type="ARBA" id="ARBA00022692"/>
    </source>
</evidence>
<evidence type="ECO:0000256" key="7">
    <source>
        <dbReference type="ARBA" id="ARBA00023136"/>
    </source>
</evidence>
<dbReference type="PROSITE" id="PS00237">
    <property type="entry name" value="G_PROTEIN_RECEP_F1_1"/>
    <property type="match status" value="1"/>
</dbReference>
<feature type="transmembrane region" description="Helical" evidence="11">
    <location>
        <begin position="197"/>
        <end position="226"/>
    </location>
</feature>
<dbReference type="InterPro" id="IPR000276">
    <property type="entry name" value="GPCR_Rhodpsn"/>
</dbReference>
<evidence type="ECO:0000256" key="5">
    <source>
        <dbReference type="ARBA" id="ARBA00022989"/>
    </source>
</evidence>
<keyword evidence="4 11" id="KW-0552">Olfaction</keyword>
<evidence type="ECO:0000256" key="9">
    <source>
        <dbReference type="ARBA" id="ARBA00023224"/>
    </source>
</evidence>
<evidence type="ECO:0000313" key="14">
    <source>
        <dbReference type="Proteomes" id="UP001162483"/>
    </source>
</evidence>
<keyword evidence="3 10" id="KW-0812">Transmembrane</keyword>
<dbReference type="Pfam" id="PF13853">
    <property type="entry name" value="7tm_4"/>
    <property type="match status" value="1"/>
</dbReference>
<dbReference type="EMBL" id="CATNWA010017947">
    <property type="protein sequence ID" value="CAI9604248.1"/>
    <property type="molecule type" value="Genomic_DNA"/>
</dbReference>
<keyword evidence="7 11" id="KW-0472">Membrane</keyword>
<dbReference type="InterPro" id="IPR050516">
    <property type="entry name" value="Olfactory_GPCR"/>
</dbReference>
<comment type="subcellular location">
    <subcellularLocation>
        <location evidence="1 11">Cell membrane</location>
        <topology evidence="1 11">Multi-pass membrane protein</topology>
    </subcellularLocation>
</comment>
<dbReference type="InterPro" id="IPR000725">
    <property type="entry name" value="Olfact_rcpt"/>
</dbReference>
<name>A0ABN9G9S4_9NEOB</name>
<dbReference type="PRINTS" id="PR00245">
    <property type="entry name" value="OLFACTORYR"/>
</dbReference>
<comment type="similarity">
    <text evidence="10">Belongs to the G-protein coupled receptor 1 family.</text>
</comment>
<evidence type="ECO:0000256" key="6">
    <source>
        <dbReference type="ARBA" id="ARBA00023040"/>
    </source>
</evidence>
<dbReference type="CDD" id="cd13954">
    <property type="entry name" value="7tmA_OR"/>
    <property type="match status" value="1"/>
</dbReference>
<dbReference type="PANTHER" id="PTHR26452">
    <property type="entry name" value="OLFACTORY RECEPTOR"/>
    <property type="match status" value="1"/>
</dbReference>
<feature type="transmembrane region" description="Helical" evidence="11">
    <location>
        <begin position="60"/>
        <end position="79"/>
    </location>
</feature>
<evidence type="ECO:0000313" key="13">
    <source>
        <dbReference type="EMBL" id="CAI9604248.1"/>
    </source>
</evidence>
<feature type="transmembrane region" description="Helical" evidence="11">
    <location>
        <begin position="141"/>
        <end position="163"/>
    </location>
</feature>
<dbReference type="Gene3D" id="1.20.1070.10">
    <property type="entry name" value="Rhodopsin 7-helix transmembrane proteins"/>
    <property type="match status" value="1"/>
</dbReference>
<keyword evidence="8 10" id="KW-0675">Receptor</keyword>
<keyword evidence="9 10" id="KW-0807">Transducer</keyword>
<comment type="caution">
    <text evidence="13">The sequence shown here is derived from an EMBL/GenBank/DDBJ whole genome shotgun (WGS) entry which is preliminary data.</text>
</comment>
<gene>
    <name evidence="13" type="ORF">SPARVUS_LOCUS13434093</name>
</gene>
<reference evidence="13" key="1">
    <citation type="submission" date="2023-05" db="EMBL/GenBank/DDBJ databases">
        <authorList>
            <person name="Stuckert A."/>
        </authorList>
    </citation>
    <scope>NUCLEOTIDE SEQUENCE</scope>
</reference>
<evidence type="ECO:0000256" key="11">
    <source>
        <dbReference type="RuleBase" id="RU363047"/>
    </source>
</evidence>